<name>A0A6V8KK01_9ACTN</name>
<dbReference type="EMBL" id="BLPF01000003">
    <property type="protein sequence ID" value="GFJ83740.1"/>
    <property type="molecule type" value="Genomic_DNA"/>
</dbReference>
<evidence type="ECO:0000313" key="1">
    <source>
        <dbReference type="EMBL" id="GFJ83740.1"/>
    </source>
</evidence>
<reference evidence="1 2" key="2">
    <citation type="submission" date="2020-03" db="EMBL/GenBank/DDBJ databases">
        <authorList>
            <person name="Ichikawa N."/>
            <person name="Kimura A."/>
            <person name="Kitahashi Y."/>
            <person name="Uohara A."/>
        </authorList>
    </citation>
    <scope>NUCLEOTIDE SEQUENCE [LARGE SCALE GENOMIC DNA]</scope>
    <source>
        <strain evidence="1 2">NBRC 108639</strain>
    </source>
</reference>
<dbReference type="AlphaFoldDB" id="A0A6V8KK01"/>
<reference evidence="1 2" key="1">
    <citation type="submission" date="2020-03" db="EMBL/GenBank/DDBJ databases">
        <title>Whole genome shotgun sequence of Phytohabitans houttuyneae NBRC 108639.</title>
        <authorList>
            <person name="Komaki H."/>
            <person name="Tamura T."/>
        </authorList>
    </citation>
    <scope>NUCLEOTIDE SEQUENCE [LARGE SCALE GENOMIC DNA]</scope>
    <source>
        <strain evidence="1 2">NBRC 108639</strain>
    </source>
</reference>
<sequence length="387" mass="43346">MTVDKHSAQVEFAPFDSPDLMPNPDPAKNTLKVRLTYANWQGRKSLPMDAMLAYEPTEAAKQQVVAANAEAEAAYQQAVERLQHEAYGRAVRERLRLVSEMRARRAEDLRSEERRWVFRSLLRRLQSGGHYPQEPTQLPYADAEEIQRYFDVDEMLYFVAPDFWRPGPLNPPPVTKDSEGRYPVPPVQEPVPAGAQPPPLAGQTVAGWYSRTDEYNSANVPPAAEWRVNYLITEQSTPAPLGSSLGWLIQIDGDPRRNEFLNAAWVKAVMPVRPGQEVAALEWLIGVEGEAGMGTRYDPVAGDPPEFADSDVGEALRTLARQLQDMNISVDNTLTSEKVFEKGFDPLEGGFRPAAPYQIFDQWVEVLPTDQVAAVAVRYDPRTGQQL</sequence>
<dbReference type="Proteomes" id="UP000482800">
    <property type="component" value="Unassembled WGS sequence"/>
</dbReference>
<evidence type="ECO:0000313" key="2">
    <source>
        <dbReference type="Proteomes" id="UP000482800"/>
    </source>
</evidence>
<protein>
    <submittedName>
        <fullName evidence="1">Uncharacterized protein</fullName>
    </submittedName>
</protein>
<comment type="caution">
    <text evidence="1">The sequence shown here is derived from an EMBL/GenBank/DDBJ whole genome shotgun (WGS) entry which is preliminary data.</text>
</comment>
<accession>A0A6V8KK01</accession>
<gene>
    <name evidence="1" type="ORF">Phou_079200</name>
</gene>
<organism evidence="1 2">
    <name type="scientific">Phytohabitans houttuyneae</name>
    <dbReference type="NCBI Taxonomy" id="1076126"/>
    <lineage>
        <taxon>Bacteria</taxon>
        <taxon>Bacillati</taxon>
        <taxon>Actinomycetota</taxon>
        <taxon>Actinomycetes</taxon>
        <taxon>Micromonosporales</taxon>
        <taxon>Micromonosporaceae</taxon>
    </lineage>
</organism>
<proteinExistence type="predicted"/>
<keyword evidence="2" id="KW-1185">Reference proteome</keyword>